<protein>
    <recommendedName>
        <fullName evidence="3">DNA topoisomerase</fullName>
        <ecNumber evidence="3">5.6.2.1</ecNumber>
    </recommendedName>
</protein>
<evidence type="ECO:0000256" key="1">
    <source>
        <dbReference type="ARBA" id="ARBA00000213"/>
    </source>
</evidence>
<keyword evidence="6 7" id="KW-0413">Isomerase</keyword>
<dbReference type="GO" id="GO:0003917">
    <property type="term" value="F:DNA topoisomerase type I (single strand cut, ATP-independent) activity"/>
    <property type="evidence" value="ECO:0007669"/>
    <property type="project" value="UniProtKB-UniRule"/>
</dbReference>
<dbReference type="Gene3D" id="3.90.15.10">
    <property type="entry name" value="Topoisomerase I, Chain A, domain 3"/>
    <property type="match status" value="1"/>
</dbReference>
<gene>
    <name evidence="10" type="primary">Top1</name>
    <name evidence="10" type="ORF">CEXT_736511</name>
</gene>
<dbReference type="EMBL" id="BPLR01002225">
    <property type="protein sequence ID" value="GIX71504.1"/>
    <property type="molecule type" value="Genomic_DNA"/>
</dbReference>
<dbReference type="Pfam" id="PF14370">
    <property type="entry name" value="Topo_C_assoc"/>
    <property type="match status" value="1"/>
</dbReference>
<dbReference type="SMART" id="SM00435">
    <property type="entry name" value="TOPEUc"/>
    <property type="match status" value="1"/>
</dbReference>
<dbReference type="SUPFAM" id="SSF56349">
    <property type="entry name" value="DNA breaking-rejoining enzymes"/>
    <property type="match status" value="1"/>
</dbReference>
<dbReference type="InterPro" id="IPR014711">
    <property type="entry name" value="TopoI_cat_a-hlx-sub_euk"/>
</dbReference>
<dbReference type="InterPro" id="IPR001631">
    <property type="entry name" value="TopoI"/>
</dbReference>
<dbReference type="InterPro" id="IPR013499">
    <property type="entry name" value="TopoI_euk"/>
</dbReference>
<accession>A0AAV4ML47</accession>
<dbReference type="Gene3D" id="1.10.132.10">
    <property type="match status" value="1"/>
</dbReference>
<dbReference type="InterPro" id="IPR051062">
    <property type="entry name" value="Topoisomerase_IB"/>
</dbReference>
<dbReference type="GO" id="GO:0007059">
    <property type="term" value="P:chromosome segregation"/>
    <property type="evidence" value="ECO:0007669"/>
    <property type="project" value="TreeGrafter"/>
</dbReference>
<dbReference type="Pfam" id="PF01028">
    <property type="entry name" value="Topoisom_I"/>
    <property type="match status" value="1"/>
</dbReference>
<dbReference type="GO" id="GO:0005730">
    <property type="term" value="C:nucleolus"/>
    <property type="evidence" value="ECO:0007669"/>
    <property type="project" value="TreeGrafter"/>
</dbReference>
<dbReference type="InterPro" id="IPR025834">
    <property type="entry name" value="TopoI_C_dom"/>
</dbReference>
<evidence type="ECO:0000313" key="10">
    <source>
        <dbReference type="EMBL" id="GIX71504.1"/>
    </source>
</evidence>
<dbReference type="AlphaFoldDB" id="A0AAV4ML47"/>
<reference evidence="10 11" key="1">
    <citation type="submission" date="2021-06" db="EMBL/GenBank/DDBJ databases">
        <title>Caerostris extrusa draft genome.</title>
        <authorList>
            <person name="Kono N."/>
            <person name="Arakawa K."/>
        </authorList>
    </citation>
    <scope>NUCLEOTIDE SEQUENCE [LARGE SCALE GENOMIC DNA]</scope>
</reference>
<keyword evidence="5 7" id="KW-0238">DNA-binding</keyword>
<dbReference type="InterPro" id="IPR011010">
    <property type="entry name" value="DNA_brk_join_enz"/>
</dbReference>
<comment type="similarity">
    <text evidence="2 7">Belongs to the type IB topoisomerase family.</text>
</comment>
<evidence type="ECO:0000256" key="2">
    <source>
        <dbReference type="ARBA" id="ARBA00006645"/>
    </source>
</evidence>
<dbReference type="PANTHER" id="PTHR10290:SF3">
    <property type="entry name" value="DNA TOPOISOMERASE 1"/>
    <property type="match status" value="1"/>
</dbReference>
<feature type="domain" description="DNA topoisomerase I eukaryotic-type" evidence="9">
    <location>
        <begin position="1"/>
        <end position="266"/>
    </location>
</feature>
<evidence type="ECO:0000256" key="5">
    <source>
        <dbReference type="ARBA" id="ARBA00023125"/>
    </source>
</evidence>
<evidence type="ECO:0000256" key="7">
    <source>
        <dbReference type="PROSITE-ProRule" id="PRU01382"/>
    </source>
</evidence>
<evidence type="ECO:0000256" key="6">
    <source>
        <dbReference type="ARBA" id="ARBA00023235"/>
    </source>
</evidence>
<dbReference type="PRINTS" id="PR00416">
    <property type="entry name" value="EUTPISMRASEI"/>
</dbReference>
<organism evidence="10 11">
    <name type="scientific">Caerostris extrusa</name>
    <name type="common">Bark spider</name>
    <name type="synonym">Caerostris bankana</name>
    <dbReference type="NCBI Taxonomy" id="172846"/>
    <lineage>
        <taxon>Eukaryota</taxon>
        <taxon>Metazoa</taxon>
        <taxon>Ecdysozoa</taxon>
        <taxon>Arthropoda</taxon>
        <taxon>Chelicerata</taxon>
        <taxon>Arachnida</taxon>
        <taxon>Araneae</taxon>
        <taxon>Araneomorphae</taxon>
        <taxon>Entelegynae</taxon>
        <taxon>Araneoidea</taxon>
        <taxon>Araneidae</taxon>
        <taxon>Caerostris</taxon>
    </lineage>
</organism>
<dbReference type="GO" id="GO:0006260">
    <property type="term" value="P:DNA replication"/>
    <property type="evidence" value="ECO:0007669"/>
    <property type="project" value="TreeGrafter"/>
</dbReference>
<dbReference type="EC" id="5.6.2.1" evidence="3"/>
<evidence type="ECO:0000313" key="11">
    <source>
        <dbReference type="Proteomes" id="UP001054945"/>
    </source>
</evidence>
<dbReference type="InterPro" id="IPR013500">
    <property type="entry name" value="TopoI_cat_euk"/>
</dbReference>
<keyword evidence="8" id="KW-0175">Coiled coil</keyword>
<keyword evidence="4 7" id="KW-0799">Topoisomerase</keyword>
<keyword evidence="11" id="KW-1185">Reference proteome</keyword>
<feature type="coiled-coil region" evidence="8">
    <location>
        <begin position="181"/>
        <end position="240"/>
    </location>
</feature>
<dbReference type="PROSITE" id="PS52038">
    <property type="entry name" value="TOPO_IB_2"/>
    <property type="match status" value="1"/>
</dbReference>
<feature type="active site" description="O-(3'-phospho-DNA)-tyrosine intermediate" evidence="7">
    <location>
        <position position="252"/>
    </location>
</feature>
<dbReference type="PANTHER" id="PTHR10290">
    <property type="entry name" value="DNA TOPOISOMERASE I"/>
    <property type="match status" value="1"/>
</dbReference>
<comment type="catalytic activity">
    <reaction evidence="1 7">
        <text>ATP-independent breakage of single-stranded DNA, followed by passage and rejoining.</text>
        <dbReference type="EC" id="5.6.2.1"/>
    </reaction>
</comment>
<dbReference type="GO" id="GO:0005694">
    <property type="term" value="C:chromosome"/>
    <property type="evidence" value="ECO:0007669"/>
    <property type="project" value="InterPro"/>
</dbReference>
<evidence type="ECO:0000256" key="4">
    <source>
        <dbReference type="ARBA" id="ARBA00023029"/>
    </source>
</evidence>
<evidence type="ECO:0000256" key="3">
    <source>
        <dbReference type="ARBA" id="ARBA00012891"/>
    </source>
</evidence>
<evidence type="ECO:0000256" key="8">
    <source>
        <dbReference type="SAM" id="Coils"/>
    </source>
</evidence>
<evidence type="ECO:0000259" key="9">
    <source>
        <dbReference type="SMART" id="SM00435"/>
    </source>
</evidence>
<dbReference type="Proteomes" id="UP001054945">
    <property type="component" value="Unassembled WGS sequence"/>
</dbReference>
<dbReference type="SUPFAM" id="SSF46596">
    <property type="entry name" value="Eukaryotic DNA topoisomerase I, dispensable insert domain"/>
    <property type="match status" value="1"/>
</dbReference>
<proteinExistence type="inferred from homology"/>
<comment type="caution">
    <text evidence="10">The sequence shown here is derived from an EMBL/GenBank/DDBJ whole genome shotgun (WGS) entry which is preliminary data.</text>
</comment>
<dbReference type="GO" id="GO:0006265">
    <property type="term" value="P:DNA topological change"/>
    <property type="evidence" value="ECO:0007669"/>
    <property type="project" value="UniProtKB-UniRule"/>
</dbReference>
<sequence>MLVRQRAVALYFIDQLSLRAGNEKGRDTADTVGCCSLRVQHITLDAEKDGKRWVVSFDFPGKDSIRYQNSMPVDRLVFRNLENFMRDKRPRERLFDRLSTTILNQYLDNLYRGLTAKVFRTFNASKTLEKHLDLLTRKCIEHFLDNMNLDEKIRAYHQANKEVAIMCNHRRAVPRGFARSMENLKSKISDKTTQIREMKREVTAARKSTKKEYDDKRRRLSRLEEQLTKLKQEAHDKEENKHISLGTSRLNYLDPRISIAWCKKWDVPIDRIFNQNERSKFEWAETAVPSFKY</sequence>
<dbReference type="InterPro" id="IPR014727">
    <property type="entry name" value="TopoI_cat_a/b-sub_euk"/>
</dbReference>
<name>A0AAV4ML47_CAEEX</name>
<dbReference type="GO" id="GO:0003677">
    <property type="term" value="F:DNA binding"/>
    <property type="evidence" value="ECO:0007669"/>
    <property type="project" value="UniProtKB-UniRule"/>
</dbReference>